<protein>
    <recommendedName>
        <fullName evidence="3">Porin</fullName>
    </recommendedName>
</protein>
<dbReference type="SUPFAM" id="SSF56935">
    <property type="entry name" value="Porins"/>
    <property type="match status" value="1"/>
</dbReference>
<evidence type="ECO:0000313" key="2">
    <source>
        <dbReference type="Proteomes" id="UP001150830"/>
    </source>
</evidence>
<dbReference type="EMBL" id="JAPNOA010000059">
    <property type="protein sequence ID" value="MCY0967331.1"/>
    <property type="molecule type" value="Genomic_DNA"/>
</dbReference>
<evidence type="ECO:0000313" key="1">
    <source>
        <dbReference type="EMBL" id="MCY0967331.1"/>
    </source>
</evidence>
<proteinExistence type="predicted"/>
<accession>A0A9X3EHL6</accession>
<evidence type="ECO:0008006" key="3">
    <source>
        <dbReference type="Google" id="ProtNLM"/>
    </source>
</evidence>
<sequence>MTSARKMKKPAPALKRFARTSGYSLILASMVGIPAAIASPSISGGIWFNYTYDKDDNANKEEMGAVDYESIILYFNDKPADKPYFFNGELRIGKGAFTAPDSNNTGGHFGIHQAEIGFKASETATIYVGKTDVPFGKKTVNFWPGDMLIGGYGDQMDIGAKFTNSDGPIAYKLGYFHADDWGESSTETMDDGGHWGNYSASTPANSTYRKVQTLVGDASYSIAADQKIGVSAQSGSLFDLSTKEIDGDHSAFALYYEGSFSGVSVTGELMTASRKLPDSMGGMTNDSDRALLTLGYTMGDFNFYMDSTWAQSDDVDTVHAYAPGMSYKYGPGWVYVEYLTQNGYVGADNDVGKGDYDALYLTVDYYF</sequence>
<dbReference type="RefSeq" id="WP_283175533.1">
    <property type="nucleotide sequence ID" value="NZ_JAPNOA010000059.1"/>
</dbReference>
<dbReference type="AlphaFoldDB" id="A0A9X3EHL6"/>
<comment type="caution">
    <text evidence="1">The sequence shown here is derived from an EMBL/GenBank/DDBJ whole genome shotgun (WGS) entry which is preliminary data.</text>
</comment>
<dbReference type="Proteomes" id="UP001150830">
    <property type="component" value="Unassembled WGS sequence"/>
</dbReference>
<keyword evidence="2" id="KW-1185">Reference proteome</keyword>
<name>A0A9X3EHL6_9GAMM</name>
<reference evidence="1" key="1">
    <citation type="submission" date="2022-11" db="EMBL/GenBank/DDBJ databases">
        <title>Parathalassolutuus dongxingensis gen. nov., sp. nov., a novel member of family Oceanospirillaceae isolated from a coastal shrimp pond in Guangxi, China.</title>
        <authorList>
            <person name="Chen H."/>
        </authorList>
    </citation>
    <scope>NUCLEOTIDE SEQUENCE</scope>
    <source>
        <strain evidence="1">G-43</strain>
    </source>
</reference>
<gene>
    <name evidence="1" type="ORF">OUO13_19295</name>
</gene>
<organism evidence="1 2">
    <name type="scientific">Parathalassolituus penaei</name>
    <dbReference type="NCBI Taxonomy" id="2997323"/>
    <lineage>
        <taxon>Bacteria</taxon>
        <taxon>Pseudomonadati</taxon>
        <taxon>Pseudomonadota</taxon>
        <taxon>Gammaproteobacteria</taxon>
        <taxon>Oceanospirillales</taxon>
        <taxon>Oceanospirillaceae</taxon>
        <taxon>Parathalassolituus</taxon>
    </lineage>
</organism>